<dbReference type="PANTHER" id="PTHR30093:SF2">
    <property type="entry name" value="TYPE II SECRETION SYSTEM PROTEIN H"/>
    <property type="match status" value="1"/>
</dbReference>
<proteinExistence type="predicted"/>
<dbReference type="GO" id="GO:0015628">
    <property type="term" value="P:protein secretion by the type II secretion system"/>
    <property type="evidence" value="ECO:0007669"/>
    <property type="project" value="InterPro"/>
</dbReference>
<dbReference type="Gene3D" id="3.30.700.10">
    <property type="entry name" value="Glycoprotein, Type 4 Pilin"/>
    <property type="match status" value="1"/>
</dbReference>
<feature type="non-terminal residue" evidence="2">
    <location>
        <position position="165"/>
    </location>
</feature>
<protein>
    <recommendedName>
        <fullName evidence="3">Type II secretion system protein GspG C-terminal domain-containing protein</fullName>
    </recommendedName>
</protein>
<dbReference type="InterPro" id="IPR000983">
    <property type="entry name" value="Bac_GSPG_pilin"/>
</dbReference>
<organism evidence="2">
    <name type="scientific">marine metagenome</name>
    <dbReference type="NCBI Taxonomy" id="408172"/>
    <lineage>
        <taxon>unclassified sequences</taxon>
        <taxon>metagenomes</taxon>
        <taxon>ecological metagenomes</taxon>
    </lineage>
</organism>
<dbReference type="InterPro" id="IPR012902">
    <property type="entry name" value="N_methyl_site"/>
</dbReference>
<dbReference type="PRINTS" id="PR00813">
    <property type="entry name" value="BCTERIALGSPG"/>
</dbReference>
<accession>A0A383DS10</accession>
<evidence type="ECO:0000256" key="1">
    <source>
        <dbReference type="ARBA" id="ARBA00022481"/>
    </source>
</evidence>
<dbReference type="InterPro" id="IPR045584">
    <property type="entry name" value="Pilin-like"/>
</dbReference>
<sequence length="165" mass="18101">MKTKPSRAFTLIELLVVIAIIAILAGMLLPALAKAKAKAQITFCLNNMKQLQLAFTLYADDNDGRYVINAYGWGNRDWVRGSVNFDGNNRNNWDPQTLLDPKIAVLGPYTQSIGIYKCPADKSTVKKPKTQGSPAGVVPRIRSVAASQAVGTWHDGVHPTMGYWL</sequence>
<reference evidence="2" key="1">
    <citation type="submission" date="2018-05" db="EMBL/GenBank/DDBJ databases">
        <authorList>
            <person name="Lanie J.A."/>
            <person name="Ng W.-L."/>
            <person name="Kazmierczak K.M."/>
            <person name="Andrzejewski T.M."/>
            <person name="Davidsen T.M."/>
            <person name="Wayne K.J."/>
            <person name="Tettelin H."/>
            <person name="Glass J.I."/>
            <person name="Rusch D."/>
            <person name="Podicherti R."/>
            <person name="Tsui H.-C.T."/>
            <person name="Winkler M.E."/>
        </authorList>
    </citation>
    <scope>NUCLEOTIDE SEQUENCE</scope>
</reference>
<dbReference type="NCBIfam" id="TIGR02532">
    <property type="entry name" value="IV_pilin_GFxxxE"/>
    <property type="match status" value="1"/>
</dbReference>
<dbReference type="AlphaFoldDB" id="A0A383DS10"/>
<name>A0A383DS10_9ZZZZ</name>
<dbReference type="GO" id="GO:0015627">
    <property type="term" value="C:type II protein secretion system complex"/>
    <property type="evidence" value="ECO:0007669"/>
    <property type="project" value="InterPro"/>
</dbReference>
<dbReference type="PANTHER" id="PTHR30093">
    <property type="entry name" value="GENERAL SECRETION PATHWAY PROTEIN G"/>
    <property type="match status" value="1"/>
</dbReference>
<dbReference type="EMBL" id="UINC01219709">
    <property type="protein sequence ID" value="SVE47302.1"/>
    <property type="molecule type" value="Genomic_DNA"/>
</dbReference>
<evidence type="ECO:0008006" key="3">
    <source>
        <dbReference type="Google" id="ProtNLM"/>
    </source>
</evidence>
<dbReference type="Pfam" id="PF07963">
    <property type="entry name" value="N_methyl"/>
    <property type="match status" value="1"/>
</dbReference>
<evidence type="ECO:0000313" key="2">
    <source>
        <dbReference type="EMBL" id="SVE47302.1"/>
    </source>
</evidence>
<gene>
    <name evidence="2" type="ORF">METZ01_LOCUS500156</name>
</gene>
<keyword evidence="1" id="KW-0488">Methylation</keyword>
<dbReference type="SUPFAM" id="SSF54523">
    <property type="entry name" value="Pili subunits"/>
    <property type="match status" value="1"/>
</dbReference>